<dbReference type="InterPro" id="IPR008407">
    <property type="entry name" value="Brnchd-chn_aa_trnsp_AzlD"/>
</dbReference>
<feature type="transmembrane region" description="Helical" evidence="1">
    <location>
        <begin position="66"/>
        <end position="84"/>
    </location>
</feature>
<evidence type="ECO:0000256" key="1">
    <source>
        <dbReference type="SAM" id="Phobius"/>
    </source>
</evidence>
<keyword evidence="1" id="KW-0472">Membrane</keyword>
<dbReference type="Pfam" id="PF05437">
    <property type="entry name" value="AzlD"/>
    <property type="match status" value="1"/>
</dbReference>
<evidence type="ECO:0000313" key="3">
    <source>
        <dbReference type="Proteomes" id="UP000434036"/>
    </source>
</evidence>
<keyword evidence="1" id="KW-0812">Transmembrane</keyword>
<gene>
    <name evidence="2" type="ORF">GSF08_08150</name>
</gene>
<proteinExistence type="predicted"/>
<reference evidence="2 3" key="2">
    <citation type="submission" date="2020-01" db="EMBL/GenBank/DDBJ databases">
        <title>Clostridiaceae sp. nov. isolated from the gut of human by culturomics.</title>
        <authorList>
            <person name="Chang Y."/>
        </authorList>
    </citation>
    <scope>NUCLEOTIDE SEQUENCE [LARGE SCALE GENOMIC DNA]</scope>
    <source>
        <strain evidence="2 3">DONG20-135</strain>
    </source>
</reference>
<reference evidence="2 3" key="1">
    <citation type="submission" date="2019-12" db="EMBL/GenBank/DDBJ databases">
        <authorList>
            <person name="Yang R."/>
        </authorList>
    </citation>
    <scope>NUCLEOTIDE SEQUENCE [LARGE SCALE GENOMIC DNA]</scope>
    <source>
        <strain evidence="2 3">DONG20-135</strain>
    </source>
</reference>
<accession>A0A6N8U7V3</accession>
<organism evidence="2 3">
    <name type="scientific">Copranaerobaculum intestinale</name>
    <dbReference type="NCBI Taxonomy" id="2692629"/>
    <lineage>
        <taxon>Bacteria</taxon>
        <taxon>Bacillati</taxon>
        <taxon>Bacillota</taxon>
        <taxon>Erysipelotrichia</taxon>
        <taxon>Erysipelotrichales</taxon>
        <taxon>Erysipelotrichaceae</taxon>
        <taxon>Copranaerobaculum</taxon>
    </lineage>
</organism>
<dbReference type="PIRSF" id="PIRSF003203">
    <property type="entry name" value="AzlD"/>
    <property type="match status" value="1"/>
</dbReference>
<dbReference type="EMBL" id="WUUQ01000002">
    <property type="protein sequence ID" value="MXQ73910.1"/>
    <property type="molecule type" value="Genomic_DNA"/>
</dbReference>
<dbReference type="RefSeq" id="WP_160625310.1">
    <property type="nucleotide sequence ID" value="NZ_WUUQ01000002.1"/>
</dbReference>
<comment type="caution">
    <text evidence="2">The sequence shown here is derived from an EMBL/GenBank/DDBJ whole genome shotgun (WGS) entry which is preliminary data.</text>
</comment>
<dbReference type="Proteomes" id="UP000434036">
    <property type="component" value="Unassembled WGS sequence"/>
</dbReference>
<evidence type="ECO:0000313" key="2">
    <source>
        <dbReference type="EMBL" id="MXQ73910.1"/>
    </source>
</evidence>
<keyword evidence="1" id="KW-1133">Transmembrane helix</keyword>
<feature type="transmembrane region" description="Helical" evidence="1">
    <location>
        <begin position="42"/>
        <end position="60"/>
    </location>
</feature>
<sequence length="109" mass="12321">MQLNTVETLITIAAIALGTMLTRFLPFLLFPDHHRPPDTIRYLGRTLPPAMMGLLIIYCLRDVSFVSMPYGIPELLSITVIVVLHSWKRNVLLSISVGTALYMLLLHLF</sequence>
<dbReference type="AlphaFoldDB" id="A0A6N8U7V3"/>
<keyword evidence="3" id="KW-1185">Reference proteome</keyword>
<feature type="transmembrane region" description="Helical" evidence="1">
    <location>
        <begin position="91"/>
        <end position="108"/>
    </location>
</feature>
<feature type="transmembrane region" description="Helical" evidence="1">
    <location>
        <begin position="6"/>
        <end position="30"/>
    </location>
</feature>
<protein>
    <submittedName>
        <fullName evidence="2">Branched-chain amino acid transporter AzlD</fullName>
    </submittedName>
</protein>
<name>A0A6N8U7V3_9FIRM</name>